<keyword evidence="2" id="KW-0805">Transcription regulation</keyword>
<evidence type="ECO:0000256" key="1">
    <source>
        <dbReference type="ARBA" id="ARBA00018672"/>
    </source>
</evidence>
<dbReference type="SMART" id="SM00448">
    <property type="entry name" value="REC"/>
    <property type="match status" value="1"/>
</dbReference>
<feature type="domain" description="Response regulatory" evidence="8">
    <location>
        <begin position="3"/>
        <end position="120"/>
    </location>
</feature>
<dbReference type="GO" id="GO:0003700">
    <property type="term" value="F:DNA-binding transcription factor activity"/>
    <property type="evidence" value="ECO:0007669"/>
    <property type="project" value="InterPro"/>
</dbReference>
<name>A0A1B1YAX3_THEST</name>
<dbReference type="AlphaFoldDB" id="A0A1B1YAX3"/>
<dbReference type="PROSITE" id="PS50110">
    <property type="entry name" value="RESPONSE_REGULATORY"/>
    <property type="match status" value="1"/>
</dbReference>
<dbReference type="OrthoDB" id="2990361at2"/>
<gene>
    <name evidence="9" type="ORF">CSTERTH_02060</name>
</gene>
<dbReference type="InterPro" id="IPR001789">
    <property type="entry name" value="Sig_transdc_resp-reg_receiver"/>
</dbReference>
<feature type="domain" description="HTH araC/xylS-type" evidence="7">
    <location>
        <begin position="425"/>
        <end position="524"/>
    </location>
</feature>
<evidence type="ECO:0000256" key="5">
    <source>
        <dbReference type="ARBA" id="ARBA00024867"/>
    </source>
</evidence>
<dbReference type="PANTHER" id="PTHR43280">
    <property type="entry name" value="ARAC-FAMILY TRANSCRIPTIONAL REGULATOR"/>
    <property type="match status" value="1"/>
</dbReference>
<dbReference type="CDD" id="cd17536">
    <property type="entry name" value="REC_YesN-like"/>
    <property type="match status" value="1"/>
</dbReference>
<comment type="function">
    <text evidence="5">May play the central regulatory role in sporulation. It may be an element of the effector pathway responsible for the activation of sporulation genes in response to nutritional stress. Spo0A may act in concert with spo0H (a sigma factor) to control the expression of some genes that are critical to the sporulation process.</text>
</comment>
<dbReference type="Proteomes" id="UP000092971">
    <property type="component" value="Chromosome"/>
</dbReference>
<dbReference type="GO" id="GO:0043565">
    <property type="term" value="F:sequence-specific DNA binding"/>
    <property type="evidence" value="ECO:0007669"/>
    <property type="project" value="InterPro"/>
</dbReference>
<organism evidence="9 10">
    <name type="scientific">Thermoclostridium stercorarium subsp. thermolacticum DSM 2910</name>
    <dbReference type="NCBI Taxonomy" id="1121336"/>
    <lineage>
        <taxon>Bacteria</taxon>
        <taxon>Bacillati</taxon>
        <taxon>Bacillota</taxon>
        <taxon>Clostridia</taxon>
        <taxon>Eubacteriales</taxon>
        <taxon>Oscillospiraceae</taxon>
        <taxon>Thermoclostridium</taxon>
    </lineage>
</organism>
<dbReference type="Gene3D" id="3.40.50.2300">
    <property type="match status" value="1"/>
</dbReference>
<evidence type="ECO:0000313" key="9">
    <source>
        <dbReference type="EMBL" id="ANW97904.1"/>
    </source>
</evidence>
<dbReference type="EMBL" id="CP014672">
    <property type="protein sequence ID" value="ANW97904.1"/>
    <property type="molecule type" value="Genomic_DNA"/>
</dbReference>
<dbReference type="SUPFAM" id="SSF46689">
    <property type="entry name" value="Homeodomain-like"/>
    <property type="match status" value="1"/>
</dbReference>
<reference evidence="9 10" key="1">
    <citation type="submission" date="2016-02" db="EMBL/GenBank/DDBJ databases">
        <title>Comparison of Clostridium stercorarium subspecies using comparative genomics and transcriptomics.</title>
        <authorList>
            <person name="Schellenberg J."/>
            <person name="Thallinger G."/>
            <person name="Levin D.B."/>
            <person name="Zhang X."/>
            <person name="Alvare G."/>
            <person name="Fristensky B."/>
            <person name="Sparling R."/>
        </authorList>
    </citation>
    <scope>NUCLEOTIDE SEQUENCE [LARGE SCALE GENOMIC DNA]</scope>
    <source>
        <strain evidence="9 10">DSM 2910</strain>
    </source>
</reference>
<proteinExistence type="predicted"/>
<keyword evidence="3" id="KW-0238">DNA-binding</keyword>
<dbReference type="PROSITE" id="PS01124">
    <property type="entry name" value="HTH_ARAC_FAMILY_2"/>
    <property type="match status" value="1"/>
</dbReference>
<evidence type="ECO:0000313" key="10">
    <source>
        <dbReference type="Proteomes" id="UP000092971"/>
    </source>
</evidence>
<evidence type="ECO:0000256" key="6">
    <source>
        <dbReference type="PROSITE-ProRule" id="PRU00169"/>
    </source>
</evidence>
<evidence type="ECO:0000259" key="8">
    <source>
        <dbReference type="PROSITE" id="PS50110"/>
    </source>
</evidence>
<evidence type="ECO:0000259" key="7">
    <source>
        <dbReference type="PROSITE" id="PS01124"/>
    </source>
</evidence>
<protein>
    <recommendedName>
        <fullName evidence="1">Stage 0 sporulation protein A homolog</fullName>
    </recommendedName>
</protein>
<dbReference type="Pfam" id="PF12833">
    <property type="entry name" value="HTH_18"/>
    <property type="match status" value="1"/>
</dbReference>
<dbReference type="InterPro" id="IPR020449">
    <property type="entry name" value="Tscrpt_reg_AraC-type_HTH"/>
</dbReference>
<evidence type="ECO:0000256" key="2">
    <source>
        <dbReference type="ARBA" id="ARBA00023015"/>
    </source>
</evidence>
<dbReference type="SUPFAM" id="SSF52172">
    <property type="entry name" value="CheY-like"/>
    <property type="match status" value="1"/>
</dbReference>
<dbReference type="InterPro" id="IPR018060">
    <property type="entry name" value="HTH_AraC"/>
</dbReference>
<dbReference type="InterPro" id="IPR011006">
    <property type="entry name" value="CheY-like_superfamily"/>
</dbReference>
<dbReference type="PRINTS" id="PR00032">
    <property type="entry name" value="HTHARAC"/>
</dbReference>
<keyword evidence="6" id="KW-0597">Phosphoprotein</keyword>
<dbReference type="PANTHER" id="PTHR43280:SF2">
    <property type="entry name" value="HTH-TYPE TRANSCRIPTIONAL REGULATOR EXSA"/>
    <property type="match status" value="1"/>
</dbReference>
<dbReference type="SMART" id="SM00342">
    <property type="entry name" value="HTH_ARAC"/>
    <property type="match status" value="1"/>
</dbReference>
<sequence>MIKLLVVDDEPYTKEGILEDYPWKALGIDEVKGADDGIEALEISSTFNPDIIITDVRMPRMDGITLAYKLRELNPKCRIIFLSGYSDKEYLKSAIYLNAISYVEKPIVYDELLSSIKKAVSQIKEEEERNRYSNSIKNKYENSIPIIKNELALQLTRPNLNIEAVKKNMDILQMYFSDETHFITVLIEFTYRSDNHLDQSFVHASAINIINNILQSNNAQAIIGTKDSGHILFHLYSNGEIPYSKLHSIVKSLSEHFEANIPNARASISAGLPVIGFKNVFKSYNMSVLALQKFFFHDELKYTFYTEGKKPEYSLDEELVDRFQQHLAHRDRDGAIDTIKQLTAEIRQHDQTLINNVKNIYHRFLVILETFSLKEQVSLDKNQDFYWYMISNIKTLTGLESFLIDKINLYFHRIAEQMQSHDAVAKIKNYIRLNYANPRLSLAQISEANFMSVGYLCAFFKEKTGKTVNRYITEVRMEKAKELLMDPGVKIDSIAKSVGYSDGNYFAKIFKKYTGYNPSEYREKVRMKL</sequence>
<feature type="modified residue" description="4-aspartylphosphate" evidence="6">
    <location>
        <position position="55"/>
    </location>
</feature>
<evidence type="ECO:0000256" key="3">
    <source>
        <dbReference type="ARBA" id="ARBA00023125"/>
    </source>
</evidence>
<evidence type="ECO:0000256" key="4">
    <source>
        <dbReference type="ARBA" id="ARBA00023163"/>
    </source>
</evidence>
<dbReference type="InterPro" id="IPR009057">
    <property type="entry name" value="Homeodomain-like_sf"/>
</dbReference>
<dbReference type="RefSeq" id="WP_015358167.1">
    <property type="nucleotide sequence ID" value="NZ_CP014672.1"/>
</dbReference>
<keyword evidence="4" id="KW-0804">Transcription</keyword>
<dbReference type="GO" id="GO:0000160">
    <property type="term" value="P:phosphorelay signal transduction system"/>
    <property type="evidence" value="ECO:0007669"/>
    <property type="project" value="InterPro"/>
</dbReference>
<dbReference type="Pfam" id="PF00072">
    <property type="entry name" value="Response_reg"/>
    <property type="match status" value="1"/>
</dbReference>
<accession>A0A1B1YAX3</accession>
<dbReference type="Gene3D" id="1.10.10.60">
    <property type="entry name" value="Homeodomain-like"/>
    <property type="match status" value="2"/>
</dbReference>